<reference evidence="1" key="1">
    <citation type="journal article" date="2021" name="Environ. Microbiol.">
        <title>Gene family expansions and transcriptome signatures uncover fungal adaptations to wood decay.</title>
        <authorList>
            <person name="Hage H."/>
            <person name="Miyauchi S."/>
            <person name="Viragh M."/>
            <person name="Drula E."/>
            <person name="Min B."/>
            <person name="Chaduli D."/>
            <person name="Navarro D."/>
            <person name="Favel A."/>
            <person name="Norest M."/>
            <person name="Lesage-Meessen L."/>
            <person name="Balint B."/>
            <person name="Merenyi Z."/>
            <person name="de Eugenio L."/>
            <person name="Morin E."/>
            <person name="Martinez A.T."/>
            <person name="Baldrian P."/>
            <person name="Stursova M."/>
            <person name="Martinez M.J."/>
            <person name="Novotny C."/>
            <person name="Magnuson J.K."/>
            <person name="Spatafora J.W."/>
            <person name="Maurice S."/>
            <person name="Pangilinan J."/>
            <person name="Andreopoulos W."/>
            <person name="LaButti K."/>
            <person name="Hundley H."/>
            <person name="Na H."/>
            <person name="Kuo A."/>
            <person name="Barry K."/>
            <person name="Lipzen A."/>
            <person name="Henrissat B."/>
            <person name="Riley R."/>
            <person name="Ahrendt S."/>
            <person name="Nagy L.G."/>
            <person name="Grigoriev I.V."/>
            <person name="Martin F."/>
            <person name="Rosso M.N."/>
        </authorList>
    </citation>
    <scope>NUCLEOTIDE SEQUENCE</scope>
    <source>
        <strain evidence="1">CBS 384.51</strain>
    </source>
</reference>
<comment type="caution">
    <text evidence="1">The sequence shown here is derived from an EMBL/GenBank/DDBJ whole genome shotgun (WGS) entry which is preliminary data.</text>
</comment>
<sequence>MQYERPGPLRDLPLEAFTTKTNLSYSHSLPFLRPRIPSNKRPASPERLPDGSPSKRRLLVDERGIVASARTSSLSSVHSAPVATNGLDGRKANVFIEQPQRAKCKETAVDLLWGHNGTTLAKPRRARLTTASSLSSSSTQVHPPLSHNLVSLPEGVVVGTARSTPPDTAHSVNEPQSAIAGHDSGSMHYPGFLIHHDSSVMQASFLSIHDLESLPNRSASFKLASDLDKENMPPAAGLAPPFMLKKKTKPEVSSPFSPVGGSPSLSFHPDHRQCDPVPITPLARRLQSANLTQTSPCTPGPKRSRTGLLGSPFLGPTTPRRTPIGRSERLSLRRQLTDEADGMDLL</sequence>
<gene>
    <name evidence="1" type="ORF">BDY19DRAFT_906037</name>
</gene>
<organism evidence="1 2">
    <name type="scientific">Irpex rosettiformis</name>
    <dbReference type="NCBI Taxonomy" id="378272"/>
    <lineage>
        <taxon>Eukaryota</taxon>
        <taxon>Fungi</taxon>
        <taxon>Dikarya</taxon>
        <taxon>Basidiomycota</taxon>
        <taxon>Agaricomycotina</taxon>
        <taxon>Agaricomycetes</taxon>
        <taxon>Polyporales</taxon>
        <taxon>Irpicaceae</taxon>
        <taxon>Irpex</taxon>
    </lineage>
</organism>
<evidence type="ECO:0000313" key="1">
    <source>
        <dbReference type="EMBL" id="KAI0089107.1"/>
    </source>
</evidence>
<keyword evidence="2" id="KW-1185">Reference proteome</keyword>
<name>A0ACB8U415_9APHY</name>
<dbReference type="EMBL" id="MU274911">
    <property type="protein sequence ID" value="KAI0089107.1"/>
    <property type="molecule type" value="Genomic_DNA"/>
</dbReference>
<protein>
    <submittedName>
        <fullName evidence="1">Uncharacterized protein</fullName>
    </submittedName>
</protein>
<accession>A0ACB8U415</accession>
<dbReference type="Proteomes" id="UP001055072">
    <property type="component" value="Unassembled WGS sequence"/>
</dbReference>
<evidence type="ECO:0000313" key="2">
    <source>
        <dbReference type="Proteomes" id="UP001055072"/>
    </source>
</evidence>
<proteinExistence type="predicted"/>